<dbReference type="KEGG" id="cqu:CpipJ_CPIJ005399"/>
<dbReference type="GO" id="GO:0005549">
    <property type="term" value="F:odorant binding"/>
    <property type="evidence" value="ECO:0007669"/>
    <property type="project" value="InterPro"/>
</dbReference>
<evidence type="ECO:0000256" key="6">
    <source>
        <dbReference type="ARBA" id="ARBA00022989"/>
    </source>
</evidence>
<feature type="transmembrane region" description="Helical" evidence="10">
    <location>
        <begin position="300"/>
        <end position="325"/>
    </location>
</feature>
<evidence type="ECO:0000256" key="7">
    <source>
        <dbReference type="ARBA" id="ARBA00023136"/>
    </source>
</evidence>
<evidence type="ECO:0000256" key="4">
    <source>
        <dbReference type="ARBA" id="ARBA00022692"/>
    </source>
</evidence>
<evidence type="ECO:0000256" key="8">
    <source>
        <dbReference type="ARBA" id="ARBA00023170"/>
    </source>
</evidence>
<keyword evidence="3 10" id="KW-0716">Sensory transduction</keyword>
<dbReference type="OMA" id="SHERMIV"/>
<evidence type="ECO:0000256" key="1">
    <source>
        <dbReference type="ARBA" id="ARBA00004651"/>
    </source>
</evidence>
<organism>
    <name type="scientific">Culex quinquefasciatus</name>
    <name type="common">Southern house mosquito</name>
    <name type="synonym">Culex pungens</name>
    <dbReference type="NCBI Taxonomy" id="7176"/>
    <lineage>
        <taxon>Eukaryota</taxon>
        <taxon>Metazoa</taxon>
        <taxon>Ecdysozoa</taxon>
        <taxon>Arthropoda</taxon>
        <taxon>Hexapoda</taxon>
        <taxon>Insecta</taxon>
        <taxon>Pterygota</taxon>
        <taxon>Neoptera</taxon>
        <taxon>Endopterygota</taxon>
        <taxon>Diptera</taxon>
        <taxon>Nematocera</taxon>
        <taxon>Culicoidea</taxon>
        <taxon>Culicidae</taxon>
        <taxon>Culicinae</taxon>
        <taxon>Culicini</taxon>
        <taxon>Culex</taxon>
        <taxon>Culex</taxon>
    </lineage>
</organism>
<reference evidence="12" key="2">
    <citation type="submission" date="2021-02" db="UniProtKB">
        <authorList>
            <consortium name="EnsemblMetazoa"/>
        </authorList>
    </citation>
    <scope>IDENTIFICATION</scope>
    <source>
        <strain evidence="12">JHB</strain>
    </source>
</reference>
<dbReference type="HOGENOM" id="CLU_044523_0_1_1"/>
<protein>
    <recommendedName>
        <fullName evidence="10">Odorant receptor</fullName>
    </recommendedName>
</protein>
<dbReference type="AlphaFoldDB" id="B0WDQ1"/>
<dbReference type="EnsemblMetazoa" id="CPIJ005399-RA">
    <property type="protein sequence ID" value="CPIJ005399-PA"/>
    <property type="gene ID" value="CPIJ005399"/>
</dbReference>
<keyword evidence="13" id="KW-1185">Reference proteome</keyword>
<feature type="transmembrane region" description="Helical" evidence="10">
    <location>
        <begin position="81"/>
        <end position="105"/>
    </location>
</feature>
<sequence>MDFVQRLRYNRFFKTSYADPSEFYDSLIVAPSRIAKVTGINVLSKDYKVFTFRLFTVFVGMVIYFYTSFVTAYQVRRSTEELIFCLVTIGIGFQVPTKVFTCVIYRKEMVWIHQYARDLYDQECSPRTKTKLMSDVFLVSVIVKVMLLCYAFTSISLILAPLLYTMQTGEKTLPFGFYIPQLDRDTWFGYFCNYAMQIYLTAYVSSLDMGTDCIYMMTLMSSFTQIDLLKMSLVEMNKMIDNEAEDIDNFFIRVIKRHQEHLKYLKTVELVYRVNFFLTFACLSSVLVMAMFAALKLSWYQGYVFIAFLSYQLFFGCFLGTLLAIKNEQLQQAIYKVTWYKLSIPNQKMLQFVLKSSQESVCMSLIFAPLDMSTYLQVYKSIYSLFTMLLTVEDE</sequence>
<dbReference type="VEuPathDB" id="VectorBase:CQUJHB020246"/>
<keyword evidence="6 10" id="KW-1133">Transmembrane helix</keyword>
<dbReference type="GO" id="GO:0005886">
    <property type="term" value="C:plasma membrane"/>
    <property type="evidence" value="ECO:0007669"/>
    <property type="project" value="UniProtKB-SubCell"/>
</dbReference>
<name>B0WDQ1_CULQU</name>
<accession>B0WDQ1</accession>
<feature type="transmembrane region" description="Helical" evidence="10">
    <location>
        <begin position="136"/>
        <end position="164"/>
    </location>
</feature>
<proteinExistence type="inferred from homology"/>
<gene>
    <name evidence="12" type="primary">6036848</name>
    <name evidence="11" type="ORF">CpipJ_CPIJ005399</name>
</gene>
<feature type="transmembrane region" description="Helical" evidence="10">
    <location>
        <begin position="187"/>
        <end position="207"/>
    </location>
</feature>
<keyword evidence="8 10" id="KW-0675">Receptor</keyword>
<evidence type="ECO:0000313" key="11">
    <source>
        <dbReference type="EMBL" id="EDS44804.1"/>
    </source>
</evidence>
<dbReference type="Pfam" id="PF02949">
    <property type="entry name" value="7tm_6"/>
    <property type="match status" value="1"/>
</dbReference>
<dbReference type="Proteomes" id="UP000002320">
    <property type="component" value="Unassembled WGS sequence"/>
</dbReference>
<dbReference type="PANTHER" id="PTHR21137">
    <property type="entry name" value="ODORANT RECEPTOR"/>
    <property type="match status" value="1"/>
</dbReference>
<dbReference type="GO" id="GO:0007165">
    <property type="term" value="P:signal transduction"/>
    <property type="evidence" value="ECO:0007669"/>
    <property type="project" value="UniProtKB-KW"/>
</dbReference>
<keyword evidence="7 10" id="KW-0472">Membrane</keyword>
<evidence type="ECO:0000313" key="13">
    <source>
        <dbReference type="Proteomes" id="UP000002320"/>
    </source>
</evidence>
<reference evidence="11" key="1">
    <citation type="submission" date="2007-03" db="EMBL/GenBank/DDBJ databases">
        <title>Annotation of Culex pipiens quinquefasciatus.</title>
        <authorList>
            <consortium name="The Broad Institute Genome Sequencing Platform"/>
            <person name="Atkinson P.W."/>
            <person name="Hemingway J."/>
            <person name="Christensen B.M."/>
            <person name="Higgs S."/>
            <person name="Kodira C."/>
            <person name="Hannick L."/>
            <person name="Megy K."/>
            <person name="O'Leary S."/>
            <person name="Pearson M."/>
            <person name="Haas B.J."/>
            <person name="Mauceli E."/>
            <person name="Wortman J.R."/>
            <person name="Lee N.H."/>
            <person name="Guigo R."/>
            <person name="Stanke M."/>
            <person name="Alvarado L."/>
            <person name="Amedeo P."/>
            <person name="Antoine C.H."/>
            <person name="Arensburger P."/>
            <person name="Bidwell S.L."/>
            <person name="Crawford M."/>
            <person name="Camaro F."/>
            <person name="Devon K."/>
            <person name="Engels R."/>
            <person name="Hammond M."/>
            <person name="Howarth C."/>
            <person name="Koehrsen M."/>
            <person name="Lawson D."/>
            <person name="Montgomery P."/>
            <person name="Nene V."/>
            <person name="Nusbaum C."/>
            <person name="Puiu D."/>
            <person name="Romero-Severson J."/>
            <person name="Severson D.W."/>
            <person name="Shumway M."/>
            <person name="Sisk P."/>
            <person name="Stolte C."/>
            <person name="Zeng Q."/>
            <person name="Eisenstadt E."/>
            <person name="Fraser-Liggett C."/>
            <person name="Strausberg R."/>
            <person name="Galagan J."/>
            <person name="Birren B."/>
            <person name="Collins F.H."/>
        </authorList>
    </citation>
    <scope>NUCLEOTIDE SEQUENCE [LARGE SCALE GENOMIC DNA]</scope>
    <source>
        <strain evidence="11">JHB</strain>
    </source>
</reference>
<keyword evidence="2" id="KW-1003">Cell membrane</keyword>
<evidence type="ECO:0000256" key="9">
    <source>
        <dbReference type="ARBA" id="ARBA00023224"/>
    </source>
</evidence>
<dbReference type="InParanoid" id="B0WDQ1"/>
<evidence type="ECO:0000256" key="2">
    <source>
        <dbReference type="ARBA" id="ARBA00022475"/>
    </source>
</evidence>
<dbReference type="VEuPathDB" id="VectorBase:CPIJ005399"/>
<dbReference type="GO" id="GO:0004984">
    <property type="term" value="F:olfactory receptor activity"/>
    <property type="evidence" value="ECO:0007669"/>
    <property type="project" value="InterPro"/>
</dbReference>
<comment type="similarity">
    <text evidence="10">Belongs to the insect chemoreceptor superfamily. Heteromeric odorant receptor channel (TC 1.A.69) family.</text>
</comment>
<comment type="caution">
    <text evidence="10">Lacks conserved residue(s) required for the propagation of feature annotation.</text>
</comment>
<dbReference type="OrthoDB" id="6765072at2759"/>
<dbReference type="InterPro" id="IPR004117">
    <property type="entry name" value="7tm6_olfct_rcpt"/>
</dbReference>
<dbReference type="EMBL" id="DS231900">
    <property type="protein sequence ID" value="EDS44804.1"/>
    <property type="molecule type" value="Genomic_DNA"/>
</dbReference>
<evidence type="ECO:0000256" key="3">
    <source>
        <dbReference type="ARBA" id="ARBA00022606"/>
    </source>
</evidence>
<keyword evidence="5 10" id="KW-0552">Olfaction</keyword>
<keyword evidence="9 10" id="KW-0807">Transducer</keyword>
<feature type="transmembrane region" description="Helical" evidence="10">
    <location>
        <begin position="270"/>
        <end position="294"/>
    </location>
</feature>
<dbReference type="PANTHER" id="PTHR21137:SF35">
    <property type="entry name" value="ODORANT RECEPTOR 19A-RELATED"/>
    <property type="match status" value="1"/>
</dbReference>
<keyword evidence="4 10" id="KW-0812">Transmembrane</keyword>
<dbReference type="eggNOG" id="ENOG502T85I">
    <property type="taxonomic scope" value="Eukaryota"/>
</dbReference>
<comment type="subcellular location">
    <subcellularLocation>
        <location evidence="1 10">Cell membrane</location>
        <topology evidence="1 10">Multi-pass membrane protein</topology>
    </subcellularLocation>
</comment>
<feature type="transmembrane region" description="Helical" evidence="10">
    <location>
        <begin position="54"/>
        <end position="75"/>
    </location>
</feature>
<evidence type="ECO:0000256" key="5">
    <source>
        <dbReference type="ARBA" id="ARBA00022725"/>
    </source>
</evidence>
<evidence type="ECO:0000256" key="10">
    <source>
        <dbReference type="RuleBase" id="RU351113"/>
    </source>
</evidence>
<evidence type="ECO:0000313" key="12">
    <source>
        <dbReference type="EnsemblMetazoa" id="CPIJ005399-PA"/>
    </source>
</evidence>